<dbReference type="SUPFAM" id="SSF56601">
    <property type="entry name" value="beta-lactamase/transpeptidase-like"/>
    <property type="match status" value="1"/>
</dbReference>
<dbReference type="InterPro" id="IPR012338">
    <property type="entry name" value="Beta-lactam/transpept-like"/>
</dbReference>
<evidence type="ECO:0000313" key="2">
    <source>
        <dbReference type="EMBL" id="EAY26619.1"/>
    </source>
</evidence>
<keyword evidence="3" id="KW-1185">Reference proteome</keyword>
<dbReference type="AlphaFoldDB" id="A1ZSN9"/>
<feature type="domain" description="Beta-lactamase class A catalytic" evidence="1">
    <location>
        <begin position="89"/>
        <end position="289"/>
    </location>
</feature>
<dbReference type="Gene3D" id="3.40.710.10">
    <property type="entry name" value="DD-peptidase/beta-lactamase superfamily"/>
    <property type="match status" value="1"/>
</dbReference>
<protein>
    <recommendedName>
        <fullName evidence="1">Beta-lactamase class A catalytic domain-containing protein</fullName>
    </recommendedName>
</protein>
<dbReference type="EMBL" id="AAWS01000032">
    <property type="protein sequence ID" value="EAY26619.1"/>
    <property type="molecule type" value="Genomic_DNA"/>
</dbReference>
<organism evidence="2 3">
    <name type="scientific">Microscilla marina ATCC 23134</name>
    <dbReference type="NCBI Taxonomy" id="313606"/>
    <lineage>
        <taxon>Bacteria</taxon>
        <taxon>Pseudomonadati</taxon>
        <taxon>Bacteroidota</taxon>
        <taxon>Cytophagia</taxon>
        <taxon>Cytophagales</taxon>
        <taxon>Microscillaceae</taxon>
        <taxon>Microscilla</taxon>
    </lineage>
</organism>
<dbReference type="Pfam" id="PF13354">
    <property type="entry name" value="Beta-lactamase2"/>
    <property type="match status" value="1"/>
</dbReference>
<evidence type="ECO:0000313" key="3">
    <source>
        <dbReference type="Proteomes" id="UP000004095"/>
    </source>
</evidence>
<name>A1ZSN9_MICM2</name>
<sequence length="429" mass="51072">MITYFDFTKTIGWMKFLKCSVLYVFLLCWVTPGTTAQTPPNLIEQLMKARPYWFGKVLKNPAKYEVQILYTQINRDKKNKPIYQDFSYRLKPEAYFNPASVVKLPLSLLALEKMHQTNLLGVDKFTRMGTKASYKCQKNVPGNLPKDQNYPCLARYVEQMMLVSDNDAYSRVFEYLGSQYIQQRLAQRGYLDMRIVRRFDDECDSVTNRHTNAVIFYNDQLEPIHYQPARYDPSPFSFPWGTLKKGRGYLKKGYLIRRPLDVTYSNYVSLKDVHQIMKTVMFPEAAPPPYRFDLHWKDYRFLQKRLGSYPREGTLARYRAPKYFDTHKKYLYYGRKKVRVNPNIRIFNIVGWWAGYLVDSAYIVDFKNGVEFFLSALIYTNENQVFDYKFEYTTVGFPFLARLGQTIYQHELKRVKSRKPTLNQFKYWR</sequence>
<dbReference type="eggNOG" id="COG2367">
    <property type="taxonomic scope" value="Bacteria"/>
</dbReference>
<dbReference type="Proteomes" id="UP000004095">
    <property type="component" value="Unassembled WGS sequence"/>
</dbReference>
<comment type="caution">
    <text evidence="2">The sequence shown here is derived from an EMBL/GenBank/DDBJ whole genome shotgun (WGS) entry which is preliminary data.</text>
</comment>
<accession>A1ZSN9</accession>
<evidence type="ECO:0000259" key="1">
    <source>
        <dbReference type="Pfam" id="PF13354"/>
    </source>
</evidence>
<gene>
    <name evidence="2" type="ORF">M23134_06148</name>
</gene>
<proteinExistence type="predicted"/>
<reference evidence="2 3" key="1">
    <citation type="submission" date="2007-01" db="EMBL/GenBank/DDBJ databases">
        <authorList>
            <person name="Haygood M."/>
            <person name="Podell S."/>
            <person name="Anderson C."/>
            <person name="Hopkinson B."/>
            <person name="Roe K."/>
            <person name="Barbeau K."/>
            <person name="Gaasterland T."/>
            <person name="Ferriera S."/>
            <person name="Johnson J."/>
            <person name="Kravitz S."/>
            <person name="Beeson K."/>
            <person name="Sutton G."/>
            <person name="Rogers Y.-H."/>
            <person name="Friedman R."/>
            <person name="Frazier M."/>
            <person name="Venter J.C."/>
        </authorList>
    </citation>
    <scope>NUCLEOTIDE SEQUENCE [LARGE SCALE GENOMIC DNA]</scope>
    <source>
        <strain evidence="2 3">ATCC 23134</strain>
    </source>
</reference>
<dbReference type="GO" id="GO:0030655">
    <property type="term" value="P:beta-lactam antibiotic catabolic process"/>
    <property type="evidence" value="ECO:0007669"/>
    <property type="project" value="InterPro"/>
</dbReference>
<dbReference type="InterPro" id="IPR045155">
    <property type="entry name" value="Beta-lactam_cat"/>
</dbReference>
<dbReference type="GO" id="GO:0008800">
    <property type="term" value="F:beta-lactamase activity"/>
    <property type="evidence" value="ECO:0007669"/>
    <property type="project" value="InterPro"/>
</dbReference>